<dbReference type="EMBL" id="CABL01000019">
    <property type="protein sequence ID" value="CBH76373.1"/>
    <property type="molecule type" value="Genomic_DNA"/>
</dbReference>
<accession>E6PIT2</accession>
<evidence type="ECO:0000313" key="1">
    <source>
        <dbReference type="EMBL" id="CBH76373.1"/>
    </source>
</evidence>
<gene>
    <name evidence="1" type="ORF">CARN1_0853</name>
</gene>
<dbReference type="Pfam" id="PF19570">
    <property type="entry name" value="DUF6088"/>
    <property type="match status" value="1"/>
</dbReference>
<dbReference type="InterPro" id="IPR045738">
    <property type="entry name" value="DUF6088"/>
</dbReference>
<organism evidence="1">
    <name type="scientific">mine drainage metagenome</name>
    <dbReference type="NCBI Taxonomy" id="410659"/>
    <lineage>
        <taxon>unclassified sequences</taxon>
        <taxon>metagenomes</taxon>
        <taxon>ecological metagenomes</taxon>
    </lineage>
</organism>
<dbReference type="AlphaFoldDB" id="E6PIT2"/>
<proteinExistence type="predicted"/>
<reference evidence="1" key="1">
    <citation type="submission" date="2009-10" db="EMBL/GenBank/DDBJ databases">
        <title>Diversity of trophic interactions inside an arsenic-rich microbial ecosystem.</title>
        <authorList>
            <person name="Bertin P.N."/>
            <person name="Heinrich-Salmeron A."/>
            <person name="Pelletier E."/>
            <person name="Goulhen-Chollet F."/>
            <person name="Arsene-Ploetze F."/>
            <person name="Gallien S."/>
            <person name="Calteau A."/>
            <person name="Vallenet D."/>
            <person name="Casiot C."/>
            <person name="Chane-Woon-Ming B."/>
            <person name="Giloteaux L."/>
            <person name="Barakat M."/>
            <person name="Bonnefoy V."/>
            <person name="Bruneel O."/>
            <person name="Chandler M."/>
            <person name="Cleiss J."/>
            <person name="Duran R."/>
            <person name="Elbaz-Poulichet F."/>
            <person name="Fonknechten N."/>
            <person name="Lauga B."/>
            <person name="Mornico D."/>
            <person name="Ortet P."/>
            <person name="Schaeffer C."/>
            <person name="Siguier P."/>
            <person name="Alexander Thil Smith A."/>
            <person name="Van Dorsselaer A."/>
            <person name="Weissenbach J."/>
            <person name="Medigue C."/>
            <person name="Le Paslier D."/>
        </authorList>
    </citation>
    <scope>NUCLEOTIDE SEQUENCE</scope>
</reference>
<protein>
    <submittedName>
        <fullName evidence="1">Uncharacterized protein</fullName>
    </submittedName>
</protein>
<sequence>MTTASTSEKVRQTIRTSDDRVFTTRDVLNSTPGATRELVDQVISRMVRSGELQRISRGLFSRPKVHPQLGPLSPDTQDIAAAVERSIGMPVFPSGAFALNALHLSTQVPAKPEFMTAGPSRTIYIGKLPIRLKHASARRFRIKTYIAQLVIEALRALGQGQVTEKTIKTIRDTIAKSDRDVLRNHIGDAPVWMQAHLRRIAAE</sequence>
<comment type="caution">
    <text evidence="1">The sequence shown here is derived from an EMBL/GenBank/DDBJ whole genome shotgun (WGS) entry which is preliminary data.</text>
</comment>
<name>E6PIT2_9ZZZZ</name>